<name>A0A0D7B0N2_9AGAR</name>
<keyword evidence="2" id="KW-1185">Reference proteome</keyword>
<accession>A0A0D7B0N2</accession>
<sequence>MERNEVYAALTEAELAGKFHWIIYVAKGKRTGHKIHATTNGNTTPWQFEAKSWDGPSSVAAVAFLKIGHIADDADYSHLVRCVEDIPMSIPENQRARESKFTCRVWFKEAIRTLNEIGLFVKCDDVDALEAELIQKTSAAQYLRGGGEGSRKVLTAVAKKAEAWS</sequence>
<dbReference type="Pfam" id="PF20174">
    <property type="entry name" value="DUF6540"/>
    <property type="match status" value="1"/>
</dbReference>
<reference evidence="1 2" key="1">
    <citation type="journal article" date="2015" name="Fungal Genet. Biol.">
        <title>Evolution of novel wood decay mechanisms in Agaricales revealed by the genome sequences of Fistulina hepatica and Cylindrobasidium torrendii.</title>
        <authorList>
            <person name="Floudas D."/>
            <person name="Held B.W."/>
            <person name="Riley R."/>
            <person name="Nagy L.G."/>
            <person name="Koehler G."/>
            <person name="Ransdell A.S."/>
            <person name="Younus H."/>
            <person name="Chow J."/>
            <person name="Chiniquy J."/>
            <person name="Lipzen A."/>
            <person name="Tritt A."/>
            <person name="Sun H."/>
            <person name="Haridas S."/>
            <person name="LaButti K."/>
            <person name="Ohm R.A."/>
            <person name="Kues U."/>
            <person name="Blanchette R.A."/>
            <person name="Grigoriev I.V."/>
            <person name="Minto R.E."/>
            <person name="Hibbett D.S."/>
        </authorList>
    </citation>
    <scope>NUCLEOTIDE SEQUENCE [LARGE SCALE GENOMIC DNA]</scope>
    <source>
        <strain evidence="1 2">FP15055 ss-10</strain>
    </source>
</reference>
<dbReference type="AlphaFoldDB" id="A0A0D7B0N2"/>
<evidence type="ECO:0000313" key="2">
    <source>
        <dbReference type="Proteomes" id="UP000054007"/>
    </source>
</evidence>
<dbReference type="OrthoDB" id="3016366at2759"/>
<dbReference type="Proteomes" id="UP000054007">
    <property type="component" value="Unassembled WGS sequence"/>
</dbReference>
<organism evidence="1 2">
    <name type="scientific">Cylindrobasidium torrendii FP15055 ss-10</name>
    <dbReference type="NCBI Taxonomy" id="1314674"/>
    <lineage>
        <taxon>Eukaryota</taxon>
        <taxon>Fungi</taxon>
        <taxon>Dikarya</taxon>
        <taxon>Basidiomycota</taxon>
        <taxon>Agaricomycotina</taxon>
        <taxon>Agaricomycetes</taxon>
        <taxon>Agaricomycetidae</taxon>
        <taxon>Agaricales</taxon>
        <taxon>Marasmiineae</taxon>
        <taxon>Physalacriaceae</taxon>
        <taxon>Cylindrobasidium</taxon>
    </lineage>
</organism>
<gene>
    <name evidence="1" type="ORF">CYLTODRAFT_457458</name>
</gene>
<dbReference type="EMBL" id="KN880650">
    <property type="protein sequence ID" value="KIY64178.1"/>
    <property type="molecule type" value="Genomic_DNA"/>
</dbReference>
<dbReference type="InterPro" id="IPR046670">
    <property type="entry name" value="DUF6540"/>
</dbReference>
<protein>
    <submittedName>
        <fullName evidence="1">Uncharacterized protein</fullName>
    </submittedName>
</protein>
<evidence type="ECO:0000313" key="1">
    <source>
        <dbReference type="EMBL" id="KIY64178.1"/>
    </source>
</evidence>
<proteinExistence type="predicted"/>